<organism evidence="3 4">
    <name type="scientific">Cupriavidus gilardii</name>
    <dbReference type="NCBI Taxonomy" id="82541"/>
    <lineage>
        <taxon>Bacteria</taxon>
        <taxon>Pseudomonadati</taxon>
        <taxon>Pseudomonadota</taxon>
        <taxon>Betaproteobacteria</taxon>
        <taxon>Burkholderiales</taxon>
        <taxon>Burkholderiaceae</taxon>
        <taxon>Cupriavidus</taxon>
    </lineage>
</organism>
<gene>
    <name evidence="3" type="ORF">NDR89_03155</name>
</gene>
<keyword evidence="4" id="KW-1185">Reference proteome</keyword>
<dbReference type="InterPro" id="IPR009826">
    <property type="entry name" value="DNA_circ_N"/>
</dbReference>
<feature type="region of interest" description="Disordered" evidence="1">
    <location>
        <begin position="256"/>
        <end position="279"/>
    </location>
</feature>
<name>A0ABY4VPU9_9BURK</name>
<protein>
    <submittedName>
        <fullName evidence="3">DNA circularization N-terminal domain-containing protein</fullName>
    </submittedName>
</protein>
<dbReference type="Proteomes" id="UP001056648">
    <property type="component" value="Chromosome 1"/>
</dbReference>
<accession>A0ABY4VPU9</accession>
<reference evidence="3" key="1">
    <citation type="submission" date="2022-06" db="EMBL/GenBank/DDBJ databases">
        <title>Complete genome sequence and characterization of Cupriavidus gilardii QJ1 isolated from contaminating cells.</title>
        <authorList>
            <person name="Qi J."/>
        </authorList>
    </citation>
    <scope>NUCLEOTIDE SEQUENCE</scope>
    <source>
        <strain evidence="3">QJ1</strain>
    </source>
</reference>
<proteinExistence type="predicted"/>
<dbReference type="EMBL" id="CP098735">
    <property type="protein sequence ID" value="USE78059.1"/>
    <property type="molecule type" value="Genomic_DNA"/>
</dbReference>
<dbReference type="Pfam" id="PF07157">
    <property type="entry name" value="DNA_circ_N"/>
    <property type="match status" value="1"/>
</dbReference>
<feature type="compositionally biased region" description="Gly residues" evidence="1">
    <location>
        <begin position="262"/>
        <end position="277"/>
    </location>
</feature>
<dbReference type="RefSeq" id="WP_252252182.1">
    <property type="nucleotide sequence ID" value="NZ_CP098735.1"/>
</dbReference>
<evidence type="ECO:0000313" key="4">
    <source>
        <dbReference type="Proteomes" id="UP001056648"/>
    </source>
</evidence>
<feature type="domain" description="DNA circulation N-terminal" evidence="2">
    <location>
        <begin position="7"/>
        <end position="91"/>
    </location>
</feature>
<evidence type="ECO:0000313" key="3">
    <source>
        <dbReference type="EMBL" id="USE78059.1"/>
    </source>
</evidence>
<evidence type="ECO:0000259" key="2">
    <source>
        <dbReference type="Pfam" id="PF07157"/>
    </source>
</evidence>
<sequence length="438" mass="47076">MAWSDTLQEASFRGVRFDCRRTQDDVPRDVAGHEYPYVDGEDTEDLGRKARRFAISAVFFGEDYEARLQAFLKACDERGPAELVHPIYGSIPSVQLLDYQVVHDAEAPDFCTVDLTFKEATPGNPFFVQQLPVQAATAATQLADVAQESGTSIFATALEGIKTVKTNLTRLNNLRSVLAGTLGGLRSVVQGFTGTTMDLIDFPRAFVADVVGMLHHLVDLRSFDRASLLSDWKDLNRQLGQIVELPARVAAGTASSADLGGSAPGTPGGAPGDGSGNPGVVAALKPIPARPEDVAVVTALVKTAVATVKAATAGEILAGQAEEPSLSPVDVELIASDARTAIQDAIEIHREIYPIETARPVIEALRNAAHSIQEAAIAVIDVRPPLIRRKVEVAGNLHLVAFRWYGDYRRAGELLRLNPALRNPNFLEPGDLLNAYAR</sequence>
<evidence type="ECO:0000256" key="1">
    <source>
        <dbReference type="SAM" id="MobiDB-lite"/>
    </source>
</evidence>